<comment type="caution">
    <text evidence="2">The sequence shown here is derived from an EMBL/GenBank/DDBJ whole genome shotgun (WGS) entry which is preliminary data.</text>
</comment>
<gene>
    <name evidence="2" type="ORF">AUC70_06015</name>
</gene>
<dbReference type="Proteomes" id="UP000094172">
    <property type="component" value="Unassembled WGS sequence"/>
</dbReference>
<reference evidence="2 3" key="1">
    <citation type="journal article" date="2016" name="Environ. Microbiol.">
        <title>New Methyloceanibacter diversity from North Sea sediments includes methanotroph containing solely the soluble methane monooxygenase.</title>
        <authorList>
            <person name="Vekeman B."/>
            <person name="Kerckhof F.M."/>
            <person name="Cremers G."/>
            <person name="de Vos P."/>
            <person name="Vandamme P."/>
            <person name="Boon N."/>
            <person name="Op den Camp H.J."/>
            <person name="Heylen K."/>
        </authorList>
    </citation>
    <scope>NUCLEOTIDE SEQUENCE [LARGE SCALE GENOMIC DNA]</scope>
    <source>
        <strain evidence="2 3">R-67176</strain>
    </source>
</reference>
<dbReference type="AlphaFoldDB" id="A0A1E3VP84"/>
<feature type="signal peptide" evidence="1">
    <location>
        <begin position="1"/>
        <end position="35"/>
    </location>
</feature>
<proteinExistence type="predicted"/>
<dbReference type="EMBL" id="LPWE01000011">
    <property type="protein sequence ID" value="ODR95358.1"/>
    <property type="molecule type" value="Genomic_DNA"/>
</dbReference>
<keyword evidence="1" id="KW-0732">Signal</keyword>
<evidence type="ECO:0000256" key="1">
    <source>
        <dbReference type="SAM" id="SignalP"/>
    </source>
</evidence>
<accession>A0A1E3VP84</accession>
<evidence type="ECO:0008006" key="4">
    <source>
        <dbReference type="Google" id="ProtNLM"/>
    </source>
</evidence>
<evidence type="ECO:0000313" key="2">
    <source>
        <dbReference type="EMBL" id="ODR95358.1"/>
    </source>
</evidence>
<name>A0A1E3VP84_9HYPH</name>
<feature type="chain" id="PRO_5009138434" description="Phenol degradation protein meta" evidence="1">
    <location>
        <begin position="36"/>
        <end position="294"/>
    </location>
</feature>
<organism evidence="2 3">
    <name type="scientific">Methyloceanibacter stevinii</name>
    <dbReference type="NCBI Taxonomy" id="1774970"/>
    <lineage>
        <taxon>Bacteria</taxon>
        <taxon>Pseudomonadati</taxon>
        <taxon>Pseudomonadota</taxon>
        <taxon>Alphaproteobacteria</taxon>
        <taxon>Hyphomicrobiales</taxon>
        <taxon>Hyphomicrobiaceae</taxon>
        <taxon>Methyloceanibacter</taxon>
    </lineage>
</organism>
<sequence length="294" mass="32768">MTSRLHLGNKRGRAAIGAAILAMSMALMVGTPARAQTTFDVIGPKEYDLPVNFDPFNVFVQYAYVQDNSKVWSNSGESIVGDGSQALVGLSKYVYFWTPEFNRNVGVAWEIIQPEISVRNSKSQANPDGSQVSGFGDTITGFATWFKPTPASTLGVQSFVQIPIGDTDVSDQTWKNLSSVLWYTPIGSAFDWTGNAGFVWQSSKPSRVQPAMLYHTNNRFGWLATDWLEPFIALDYEYIGAYAGFNEAWSFDGGLGFMIDTFENQWLTLRYSQSLAGKNHSYNDSWNLKYAVVW</sequence>
<keyword evidence="3" id="KW-1185">Reference proteome</keyword>
<protein>
    <recommendedName>
        <fullName evidence="4">Phenol degradation protein meta</fullName>
    </recommendedName>
</protein>
<evidence type="ECO:0000313" key="3">
    <source>
        <dbReference type="Proteomes" id="UP000094172"/>
    </source>
</evidence>